<feature type="domain" description="Cupin fold metalloprotein WbuC cupin" evidence="1">
    <location>
        <begin position="1"/>
        <end position="61"/>
    </location>
</feature>
<dbReference type="Gene3D" id="2.60.120.10">
    <property type="entry name" value="Jelly Rolls"/>
    <property type="match status" value="1"/>
</dbReference>
<evidence type="ECO:0000313" key="2">
    <source>
        <dbReference type="EMBL" id="GJG32515.1"/>
    </source>
</evidence>
<evidence type="ECO:0000313" key="3">
    <source>
        <dbReference type="Proteomes" id="UP000887097"/>
    </source>
</evidence>
<dbReference type="Proteomes" id="UP000887097">
    <property type="component" value="Unassembled WGS sequence"/>
</dbReference>
<name>A0AA37I670_XYLRU</name>
<sequence>MNYNFHEDLSDKCQRLLNALEPGTVMPIHHHKVDEMFVILRGCVRVTIHNDKGEVIQSVELSPRKGNYAVNIKAGEWHSVESLEAGTMIIEVKEGPYIPHEIGGMLKV</sequence>
<dbReference type="InterPro" id="IPR014710">
    <property type="entry name" value="RmlC-like_jellyroll"/>
</dbReference>
<reference evidence="2" key="1">
    <citation type="submission" date="2021-08" db="EMBL/GenBank/DDBJ databases">
        <title>Prevotella lacticifex sp. nov., isolated from rumen of cow.</title>
        <authorList>
            <person name="Shinkai T."/>
            <person name="Ikeyama N."/>
            <person name="Kumagai M."/>
            <person name="Ohmori H."/>
            <person name="Sakamoto M."/>
            <person name="Ohkuma M."/>
            <person name="Mitsumori M."/>
        </authorList>
    </citation>
    <scope>NUCLEOTIDE SEQUENCE</scope>
    <source>
        <strain evidence="2">JCM 8259</strain>
    </source>
</reference>
<dbReference type="AlphaFoldDB" id="A0AA37I670"/>
<dbReference type="Pfam" id="PF19480">
    <property type="entry name" value="DUF6016"/>
    <property type="match status" value="1"/>
</dbReference>
<dbReference type="InterPro" id="IPR027565">
    <property type="entry name" value="Cupin_WbuC"/>
</dbReference>
<dbReference type="SUPFAM" id="SSF51182">
    <property type="entry name" value="RmlC-like cupins"/>
    <property type="match status" value="1"/>
</dbReference>
<dbReference type="RefSeq" id="WP_306432711.1">
    <property type="nucleotide sequence ID" value="NZ_BPTT01000001.1"/>
</dbReference>
<dbReference type="GeneID" id="31499661"/>
<evidence type="ECO:0000259" key="1">
    <source>
        <dbReference type="Pfam" id="PF19480"/>
    </source>
</evidence>
<proteinExistence type="predicted"/>
<accession>A0AA37I670</accession>
<dbReference type="InterPro" id="IPR011051">
    <property type="entry name" value="RmlC_Cupin_sf"/>
</dbReference>
<dbReference type="EMBL" id="BPTT01000001">
    <property type="protein sequence ID" value="GJG32515.1"/>
    <property type="molecule type" value="Genomic_DNA"/>
</dbReference>
<gene>
    <name evidence="2" type="ORF">PRMUPPPA20_06240</name>
</gene>
<dbReference type="InterPro" id="IPR046058">
    <property type="entry name" value="WbuC_cupin"/>
</dbReference>
<comment type="caution">
    <text evidence="2">The sequence shown here is derived from an EMBL/GenBank/DDBJ whole genome shotgun (WGS) entry which is preliminary data.</text>
</comment>
<organism evidence="2 3">
    <name type="scientific">Xylanibacter ruminicola</name>
    <name type="common">Prevotella ruminicola</name>
    <dbReference type="NCBI Taxonomy" id="839"/>
    <lineage>
        <taxon>Bacteria</taxon>
        <taxon>Pseudomonadati</taxon>
        <taxon>Bacteroidota</taxon>
        <taxon>Bacteroidia</taxon>
        <taxon>Bacteroidales</taxon>
        <taxon>Prevotellaceae</taxon>
        <taxon>Xylanibacter</taxon>
    </lineage>
</organism>
<dbReference type="NCBIfam" id="TIGR04366">
    <property type="entry name" value="cupin_WbuC"/>
    <property type="match status" value="1"/>
</dbReference>
<protein>
    <recommendedName>
        <fullName evidence="1">Cupin fold metalloprotein WbuC cupin domain-containing protein</fullName>
    </recommendedName>
</protein>